<gene>
    <name evidence="1" type="ORF">MYCIT1_LOCUS37897</name>
</gene>
<dbReference type="AlphaFoldDB" id="A0AAD2K884"/>
<reference evidence="1" key="1">
    <citation type="submission" date="2023-11" db="EMBL/GenBank/DDBJ databases">
        <authorList>
            <person name="De Vega J J."/>
            <person name="De Vega J J."/>
        </authorList>
    </citation>
    <scope>NUCLEOTIDE SEQUENCE</scope>
</reference>
<dbReference type="EMBL" id="CAVNYO010000480">
    <property type="protein sequence ID" value="CAK5284577.1"/>
    <property type="molecule type" value="Genomic_DNA"/>
</dbReference>
<protein>
    <submittedName>
        <fullName evidence="1">Uncharacterized protein</fullName>
    </submittedName>
</protein>
<name>A0AAD2K884_9AGAR</name>
<keyword evidence="2" id="KW-1185">Reference proteome</keyword>
<dbReference type="Proteomes" id="UP001295794">
    <property type="component" value="Unassembled WGS sequence"/>
</dbReference>
<sequence>MLSAHTFPRPSIRYRLSFLTGWAFGRATVAGLEGEQKDGVNKRIDGLSGGYGSILFWEDQAVVEGFAARGLGNRSECRVAWDCMGLSCCCWKGGDSIMADLASVVHQVCVVRSTKATDSIDHSDTKAVLDK</sequence>
<proteinExistence type="predicted"/>
<comment type="caution">
    <text evidence="1">The sequence shown here is derived from an EMBL/GenBank/DDBJ whole genome shotgun (WGS) entry which is preliminary data.</text>
</comment>
<evidence type="ECO:0000313" key="1">
    <source>
        <dbReference type="EMBL" id="CAK5284577.1"/>
    </source>
</evidence>
<accession>A0AAD2K884</accession>
<evidence type="ECO:0000313" key="2">
    <source>
        <dbReference type="Proteomes" id="UP001295794"/>
    </source>
</evidence>
<organism evidence="1 2">
    <name type="scientific">Mycena citricolor</name>
    <dbReference type="NCBI Taxonomy" id="2018698"/>
    <lineage>
        <taxon>Eukaryota</taxon>
        <taxon>Fungi</taxon>
        <taxon>Dikarya</taxon>
        <taxon>Basidiomycota</taxon>
        <taxon>Agaricomycotina</taxon>
        <taxon>Agaricomycetes</taxon>
        <taxon>Agaricomycetidae</taxon>
        <taxon>Agaricales</taxon>
        <taxon>Marasmiineae</taxon>
        <taxon>Mycenaceae</taxon>
        <taxon>Mycena</taxon>
    </lineage>
</organism>